<dbReference type="InterPro" id="IPR005801">
    <property type="entry name" value="ADC_synthase"/>
</dbReference>
<evidence type="ECO:0000256" key="1">
    <source>
        <dbReference type="ARBA" id="ARBA00013139"/>
    </source>
</evidence>
<comment type="caution">
    <text evidence="5">The sequence shown here is derived from an EMBL/GenBank/DDBJ whole genome shotgun (WGS) entry which is preliminary data.</text>
</comment>
<dbReference type="SUPFAM" id="SSF56322">
    <property type="entry name" value="ADC synthase"/>
    <property type="match status" value="1"/>
</dbReference>
<dbReference type="Proteomes" id="UP000539350">
    <property type="component" value="Unassembled WGS sequence"/>
</dbReference>
<dbReference type="NCBIfam" id="TIGR00553">
    <property type="entry name" value="pabB"/>
    <property type="match status" value="1"/>
</dbReference>
<evidence type="ECO:0000256" key="2">
    <source>
        <dbReference type="ARBA" id="ARBA00022679"/>
    </source>
</evidence>
<dbReference type="RefSeq" id="WP_182169199.1">
    <property type="nucleotide sequence ID" value="NZ_JACFXU010000013.1"/>
</dbReference>
<keyword evidence="6" id="KW-1185">Reference proteome</keyword>
<dbReference type="Pfam" id="PF04715">
    <property type="entry name" value="Anth_synt_I_N"/>
    <property type="match status" value="1"/>
</dbReference>
<accession>A0A7W2TUS0</accession>
<feature type="domain" description="Anthranilate synthase component I N-terminal" evidence="4">
    <location>
        <begin position="15"/>
        <end position="145"/>
    </location>
</feature>
<protein>
    <recommendedName>
        <fullName evidence="1">aminodeoxychorismate synthase</fullName>
        <ecNumber evidence="1">2.6.1.85</ecNumber>
    </recommendedName>
</protein>
<dbReference type="InterPro" id="IPR005802">
    <property type="entry name" value="ADC_synth_comp_1"/>
</dbReference>
<evidence type="ECO:0000259" key="4">
    <source>
        <dbReference type="Pfam" id="PF04715"/>
    </source>
</evidence>
<keyword evidence="5" id="KW-0032">Aminotransferase</keyword>
<dbReference type="EMBL" id="JACFXU010000013">
    <property type="protein sequence ID" value="MBA6412336.1"/>
    <property type="molecule type" value="Genomic_DNA"/>
</dbReference>
<dbReference type="InterPro" id="IPR015890">
    <property type="entry name" value="Chorismate_C"/>
</dbReference>
<sequence>MSLSLHLEELVYQADSCELFERFADLPGAAFLDSCQGAPRAGRYDIITAQPAKDSPQPLSAQASPAQCQNYFAELGQFQRERYAGINSAADLPFCGGLLGYLGYDSGMGLQGLAAKEDDEAHGPPLASLQAYDWCIVQDHLLRRAVLVSLPTLAAAERQDYLSRARAARTTTASSDFVLSERFSSNLEAAEYREAFERIQSYIRAGDCYQVNLARRYNASYQGEPWQAYRRLRAVAGAPFSAFLAMAEDSALMSLSPERFIALRGSRVETRPIKGTRPRNMQDPAADRALAEQLQSSSKDRAENLMIVDLLRNDLGRSCVPGSIRVEQLFAVESYPTVHHLVSTITGELEAERSALDLLRDSFPGGSITGAPKRRAMEIIAELEPHRRQHYCGSVAYISADGRMDSNIAIRSLLCHSGQVLCWAGGGIVADSDCTAEFQETIDKVGQFLNCLEQSLKPVDKH</sequence>
<dbReference type="Pfam" id="PF00425">
    <property type="entry name" value="Chorismate_bind"/>
    <property type="match status" value="1"/>
</dbReference>
<proteinExistence type="predicted"/>
<reference evidence="5 6" key="1">
    <citation type="submission" date="2020-07" db="EMBL/GenBank/DDBJ databases">
        <title>Halieaceae bacterium, F7430, whole genome shotgun sequencing project.</title>
        <authorList>
            <person name="Jiang S."/>
            <person name="Liu Z.W."/>
            <person name="Du Z.J."/>
        </authorList>
    </citation>
    <scope>NUCLEOTIDE SEQUENCE [LARGE SCALE GENOMIC DNA]</scope>
    <source>
        <strain evidence="5 6">F7430</strain>
    </source>
</reference>
<dbReference type="PANTHER" id="PTHR11236:SF50">
    <property type="entry name" value="AMINODEOXYCHORISMATE SYNTHASE COMPONENT 1"/>
    <property type="match status" value="1"/>
</dbReference>
<evidence type="ECO:0000313" key="5">
    <source>
        <dbReference type="EMBL" id="MBA6412336.1"/>
    </source>
</evidence>
<evidence type="ECO:0000313" key="6">
    <source>
        <dbReference type="Proteomes" id="UP000539350"/>
    </source>
</evidence>
<gene>
    <name evidence="5" type="primary">pabB</name>
    <name evidence="5" type="ORF">H2508_04350</name>
</gene>
<name>A0A7W2TUS0_9GAMM</name>
<dbReference type="Gene3D" id="3.60.120.10">
    <property type="entry name" value="Anthranilate synthase"/>
    <property type="match status" value="1"/>
</dbReference>
<dbReference type="EC" id="2.6.1.85" evidence="1"/>
<dbReference type="GO" id="GO:0009396">
    <property type="term" value="P:folic acid-containing compound biosynthetic process"/>
    <property type="evidence" value="ECO:0007669"/>
    <property type="project" value="InterPro"/>
</dbReference>
<keyword evidence="2 5" id="KW-0808">Transferase</keyword>
<evidence type="ECO:0000259" key="3">
    <source>
        <dbReference type="Pfam" id="PF00425"/>
    </source>
</evidence>
<dbReference type="GO" id="GO:0046820">
    <property type="term" value="F:4-amino-4-deoxychorismate synthase activity"/>
    <property type="evidence" value="ECO:0007669"/>
    <property type="project" value="UniProtKB-EC"/>
</dbReference>
<dbReference type="PANTHER" id="PTHR11236">
    <property type="entry name" value="AMINOBENZOATE/ANTHRANILATE SYNTHASE"/>
    <property type="match status" value="1"/>
</dbReference>
<organism evidence="5 6">
    <name type="scientific">Sediminihaliea albiluteola</name>
    <dbReference type="NCBI Taxonomy" id="2758564"/>
    <lineage>
        <taxon>Bacteria</taxon>
        <taxon>Pseudomonadati</taxon>
        <taxon>Pseudomonadota</taxon>
        <taxon>Gammaproteobacteria</taxon>
        <taxon>Cellvibrionales</taxon>
        <taxon>Halieaceae</taxon>
        <taxon>Sediminihaliea</taxon>
    </lineage>
</organism>
<feature type="domain" description="Chorismate-utilising enzyme C-terminal" evidence="3">
    <location>
        <begin position="190"/>
        <end position="444"/>
    </location>
</feature>
<dbReference type="PRINTS" id="PR00095">
    <property type="entry name" value="ANTSNTHASEI"/>
</dbReference>
<dbReference type="AlphaFoldDB" id="A0A7W2TUS0"/>
<dbReference type="InterPro" id="IPR019999">
    <property type="entry name" value="Anth_synth_I-like"/>
</dbReference>
<dbReference type="GO" id="GO:0000162">
    <property type="term" value="P:L-tryptophan biosynthetic process"/>
    <property type="evidence" value="ECO:0007669"/>
    <property type="project" value="TreeGrafter"/>
</dbReference>
<dbReference type="InterPro" id="IPR006805">
    <property type="entry name" value="Anth_synth_I_N"/>
</dbReference>